<comment type="caution">
    <text evidence="11">The sequence shown here is derived from an EMBL/GenBank/DDBJ whole genome shotgun (WGS) entry which is preliminary data.</text>
</comment>
<dbReference type="EMBL" id="SRMI01000001">
    <property type="protein sequence ID" value="TVY79166.1"/>
    <property type="molecule type" value="Genomic_DNA"/>
</dbReference>
<feature type="compositionally biased region" description="Polar residues" evidence="4">
    <location>
        <begin position="944"/>
        <end position="964"/>
    </location>
</feature>
<comment type="subcellular location">
    <subcellularLocation>
        <location evidence="1">Mitochondrion</location>
    </subcellularLocation>
</comment>
<feature type="compositionally biased region" description="Basic and acidic residues" evidence="4">
    <location>
        <begin position="983"/>
        <end position="994"/>
    </location>
</feature>
<dbReference type="GO" id="GO:0015074">
    <property type="term" value="P:DNA integration"/>
    <property type="evidence" value="ECO:0007669"/>
    <property type="project" value="InterPro"/>
</dbReference>
<keyword evidence="2" id="KW-0694">RNA-binding</keyword>
<dbReference type="InterPro" id="IPR043502">
    <property type="entry name" value="DNA/RNA_pol_sf"/>
</dbReference>
<dbReference type="CDD" id="cd09272">
    <property type="entry name" value="RNase_HI_RT_Ty1"/>
    <property type="match status" value="1"/>
</dbReference>
<feature type="domain" description="Integrase catalytic" evidence="5">
    <location>
        <begin position="633"/>
        <end position="803"/>
    </location>
</feature>
<keyword evidence="3" id="KW-0496">Mitochondrion</keyword>
<dbReference type="Proteomes" id="UP000320707">
    <property type="component" value="Unassembled WGS sequence"/>
</dbReference>
<evidence type="ECO:0000313" key="13">
    <source>
        <dbReference type="EMBL" id="TVY79166.1"/>
    </source>
</evidence>
<dbReference type="Pfam" id="PF07727">
    <property type="entry name" value="RVT_2"/>
    <property type="match status" value="1"/>
</dbReference>
<dbReference type="InterPro" id="IPR012337">
    <property type="entry name" value="RNaseH-like_sf"/>
</dbReference>
<accession>A0A559LLW2</accession>
<dbReference type="EMBL" id="SRMI01000003">
    <property type="protein sequence ID" value="TVY74030.1"/>
    <property type="molecule type" value="Genomic_DNA"/>
</dbReference>
<dbReference type="GO" id="GO:0005634">
    <property type="term" value="C:nucleus"/>
    <property type="evidence" value="ECO:0007669"/>
    <property type="project" value="UniProtKB-ARBA"/>
</dbReference>
<dbReference type="EMBL" id="SRMI01000004">
    <property type="protein sequence ID" value="TVY72817.1"/>
    <property type="molecule type" value="Genomic_DNA"/>
</dbReference>
<dbReference type="PANTHER" id="PTHR11439">
    <property type="entry name" value="GAG-POL-RELATED RETROTRANSPOSON"/>
    <property type="match status" value="1"/>
</dbReference>
<evidence type="ECO:0000313" key="12">
    <source>
        <dbReference type="EMBL" id="TVY77075.1"/>
    </source>
</evidence>
<evidence type="ECO:0000313" key="11">
    <source>
        <dbReference type="EMBL" id="TVY75255.1"/>
    </source>
</evidence>
<feature type="compositionally biased region" description="Polar residues" evidence="4">
    <location>
        <begin position="1095"/>
        <end position="1114"/>
    </location>
</feature>
<evidence type="ECO:0000256" key="2">
    <source>
        <dbReference type="ARBA" id="ARBA00022884"/>
    </source>
</evidence>
<dbReference type="InterPro" id="IPR013103">
    <property type="entry name" value="RVT_2"/>
</dbReference>
<sequence length="1707" mass="194109">MTARTILRGPDDWISWIQEIELQAEAYGAWPRIDPERADRDSDKPEEPVIEDFETYQKRKLTEHEIKVGKTVEGEIPPTKPSTGDLKIFYEAYLSALPHLQRQHRQRATEYSRIMAHITESVDSSILTTVLSQVKEDHPKGYTIRQLLRGLKEDLAPSISTTIREITQRYLKVLDDASKARQSPEQWLQRWQEAYAQARPYEIPEILGNPGVDRFLEAVEKRIAPSWAESERNALLKKEKANEETSLTELASELRAVIRRTPVGRGYAVHATLGNRSDKPKKHVNCPCKRENHWWKAEECALLIYAVTGTAPRHVKKPSDGELDRMRKELDKPFWKWLKPKVLRNGGEASSPAQGNPGSSAYPGNLINFILSPYILAEAERNIQLHTAHKGPLHPLTRSTLLDTCGATHLVNSIAMLEKNSFIPTYGDYVEAGDTSFPILGKGTRVIHKIVNGPSGTKTQSLTLSDVVVVEGFHTNIVSEALLRTSGAWYSGFDCSLRWGNPQESVVLIQLQRKYNVLILQFKPISAYSPIDRPMLEGVIPISNEVVLWRDSASVMQFFAARAWRSSRDTRKPRDDGEALWHLRAGHLGKEALQKLVKHARNVRITGIARINCETCARTYATQVISRRPSDERSPRPFWRIHWDLQEYEPGYNGSRYLLVIKDEYSGWLYAMPLANKNGSVVFNALFQFERWVKRQFGLVICKIRSDNEPAVIHASGNTDFLRWVRFEGLEVELAPPHTKESNGGSERAGKEVSEKSNAMLNGAQLPHSLWPESTQTSAFLLNISPKATRGWLSPIEVLQNWFRREAPLQIREHTADLRPDWSGVYAYGCRAYPLDRDREAGTHRKAFKTSPRGHIGYLVGYTAHNIYRIWIPRLEKVVVTRNVRFNEHIFYEPTKERSEELPERVFKTWILNLEEDDDEIDLPERPIQVNTSEDLNSGVEVTKAQQSNADPQQSANEHQNQHAPIQVTYGLQTPEETPEPTRGPDPEGDDRSIADTYATSESFATAEASESPSAQLQTELEALGGAEEAPQSPGSPLQAPLTPTGDTIVVAGDHDEEDIPPSPLQESDNDEYTDRSTARNPLIEHPVAKRTRARQSASEAQQSTATRGRVTRSQSRKAFQGFFMIDHHKELWKPDESAKTAFFMFTSALCARWHARRAFRIGVYAILATKKPSDKLHRDDLPEPPRTYNERQNHPLSELFSIAEHQEVAKLRSKRTWRQIQRSTARSKILPLKWVYTYKFDKNGYLDKCKARICVRGDLQETATIESTYAATLAARSFRLVMALAARFDLEIVQLDITNAFVNAERSEHGRPVTCELPPGFKVAGMCIELDRALYGLRDSPQLWFKTFTAALKKLGLEASKEEPCLYYSPERDVFLVFFVDDILILYHRDTPTTALQVIEGLKKRFELSEKGNAEWFLGVRIVRDRPALKIYLSHDSYIEKIATRFGIHTKTTHPSIPLPVTPFQPNPSEAIKEEVLVYQEKIGSLLYTAIMIRPDVAFAASLLSRYLTNPSEEHQRAADQALRYLYLTKQFALQYGGSNELQALQMASDASFADDESTRRSSQGYLITLFGGPIVWKASRQATVTTSTTEAELLSLVQIAKESMALKRLFDEMSFNPEAPWNIHCDNQQTIRLVALESMRIDTKLRHIDIHNMWLRQEYQKGSFEITYLPTTNMPADGLTKILSRQRFEHFRALLNMVKIEVTKS</sequence>
<dbReference type="Gene3D" id="3.30.420.10">
    <property type="entry name" value="Ribonuclease H-like superfamily/Ribonuclease H"/>
    <property type="match status" value="1"/>
</dbReference>
<protein>
    <submittedName>
        <fullName evidence="11">Retrovirus-related Pol polyprotein from transposon TNT</fullName>
    </submittedName>
</protein>
<dbReference type="Pfam" id="PF25597">
    <property type="entry name" value="SH3_retrovirus"/>
    <property type="match status" value="1"/>
</dbReference>
<evidence type="ECO:0000259" key="5">
    <source>
        <dbReference type="PROSITE" id="PS50994"/>
    </source>
</evidence>
<dbReference type="EMBL" id="SRMI01000003">
    <property type="protein sequence ID" value="TVY74221.1"/>
    <property type="molecule type" value="Genomic_DNA"/>
</dbReference>
<evidence type="ECO:0000313" key="14">
    <source>
        <dbReference type="Proteomes" id="UP000320707"/>
    </source>
</evidence>
<dbReference type="GO" id="GO:0003723">
    <property type="term" value="F:RNA binding"/>
    <property type="evidence" value="ECO:0007669"/>
    <property type="project" value="UniProtKB-KW"/>
</dbReference>
<evidence type="ECO:0000313" key="8">
    <source>
        <dbReference type="EMBL" id="TVY72817.1"/>
    </source>
</evidence>
<gene>
    <name evidence="7" type="ORF">Focb16_v002593</name>
    <name evidence="10" type="ORF">Focb16_v005571</name>
    <name evidence="9" type="ORF">Focb16_v005651</name>
    <name evidence="11" type="ORF">Focb16_v006176</name>
    <name evidence="12" type="ORF">Focb16_v006341</name>
    <name evidence="13" type="ORF">Focb16_v008219</name>
    <name evidence="8" type="ORF">Focb16_v011387</name>
    <name evidence="6" type="ORF">Focb16_v015314</name>
</gene>
<proteinExistence type="predicted"/>
<dbReference type="InterPro" id="IPR057670">
    <property type="entry name" value="SH3_retrovirus"/>
</dbReference>
<dbReference type="InterPro" id="IPR001584">
    <property type="entry name" value="Integrase_cat-core"/>
</dbReference>
<dbReference type="EMBL" id="SRMI01000009">
    <property type="protein sequence ID" value="TVY63770.1"/>
    <property type="molecule type" value="Genomic_DNA"/>
</dbReference>
<reference evidence="11 14" key="1">
    <citation type="journal article" date="2019" name="Microbiol. Resour. Announc.">
        <title>High-quality draft genome sequence of Fusarium oxysporum f. sp. cubense strain 160527, a causal agent of Panama disease.</title>
        <authorList>
            <person name="Asai S."/>
            <person name="Ayukawa Y."/>
            <person name="Gan P."/>
            <person name="Masuda S."/>
            <person name="Komatsu K."/>
            <person name="Shirasu K."/>
            <person name="Arie T."/>
        </authorList>
    </citation>
    <scope>NUCLEOTIDE SEQUENCE [LARGE SCALE GENOMIC DNA]</scope>
    <source>
        <strain evidence="11 14">160527</strain>
    </source>
</reference>
<dbReference type="EMBL" id="SRMI01000002">
    <property type="protein sequence ID" value="TVY77075.1"/>
    <property type="molecule type" value="Genomic_DNA"/>
</dbReference>
<evidence type="ECO:0000313" key="7">
    <source>
        <dbReference type="EMBL" id="TVY68017.1"/>
    </source>
</evidence>
<dbReference type="InterPro" id="IPR036397">
    <property type="entry name" value="RNaseH_sf"/>
</dbReference>
<evidence type="ECO:0000313" key="6">
    <source>
        <dbReference type="EMBL" id="TVY63770.1"/>
    </source>
</evidence>
<organism evidence="11 14">
    <name type="scientific">Fusarium oxysporum f. sp. cubense</name>
    <dbReference type="NCBI Taxonomy" id="61366"/>
    <lineage>
        <taxon>Eukaryota</taxon>
        <taxon>Fungi</taxon>
        <taxon>Dikarya</taxon>
        <taxon>Ascomycota</taxon>
        <taxon>Pezizomycotina</taxon>
        <taxon>Sordariomycetes</taxon>
        <taxon>Hypocreomycetidae</taxon>
        <taxon>Hypocreales</taxon>
        <taxon>Nectriaceae</taxon>
        <taxon>Fusarium</taxon>
        <taxon>Fusarium oxysporum species complex</taxon>
    </lineage>
</organism>
<feature type="region of interest" description="Disordered" evidence="4">
    <location>
        <begin position="1026"/>
        <end position="1114"/>
    </location>
</feature>
<dbReference type="SUPFAM" id="SSF56672">
    <property type="entry name" value="DNA/RNA polymerases"/>
    <property type="match status" value="1"/>
</dbReference>
<evidence type="ECO:0000256" key="3">
    <source>
        <dbReference type="ARBA" id="ARBA00023128"/>
    </source>
</evidence>
<evidence type="ECO:0000256" key="4">
    <source>
        <dbReference type="SAM" id="MobiDB-lite"/>
    </source>
</evidence>
<evidence type="ECO:0000313" key="10">
    <source>
        <dbReference type="EMBL" id="TVY74221.1"/>
    </source>
</evidence>
<dbReference type="SUPFAM" id="SSF53098">
    <property type="entry name" value="Ribonuclease H-like"/>
    <property type="match status" value="1"/>
</dbReference>
<name>A0A559LLW2_FUSOC</name>
<dbReference type="EMBL" id="SRMI01000006">
    <property type="protein sequence ID" value="TVY68017.1"/>
    <property type="molecule type" value="Genomic_DNA"/>
</dbReference>
<feature type="region of interest" description="Disordered" evidence="4">
    <location>
        <begin position="922"/>
        <end position="994"/>
    </location>
</feature>
<dbReference type="GO" id="GO:0005739">
    <property type="term" value="C:mitochondrion"/>
    <property type="evidence" value="ECO:0007669"/>
    <property type="project" value="UniProtKB-SubCell"/>
</dbReference>
<dbReference type="EMBL" id="SRMI01000003">
    <property type="protein sequence ID" value="TVY75255.1"/>
    <property type="molecule type" value="Genomic_DNA"/>
</dbReference>
<dbReference type="PROSITE" id="PS50994">
    <property type="entry name" value="INTEGRASE"/>
    <property type="match status" value="1"/>
</dbReference>
<evidence type="ECO:0000256" key="1">
    <source>
        <dbReference type="ARBA" id="ARBA00004173"/>
    </source>
</evidence>
<evidence type="ECO:0000313" key="9">
    <source>
        <dbReference type="EMBL" id="TVY74030.1"/>
    </source>
</evidence>